<keyword evidence="2 11" id="KW-0813">Transport</keyword>
<sequence>MASSMPVSLEDEDKHVEKIPMTEDTFDSGTSPSNGGDLMPHKFAPNMMDILQEFTQRTTFHGVKLIFKERVGIVRRVIWSLLLLVSTVMMGVQVVNRLLYYYSYPVTVNYNVNFDKMMHFPTVTICNQNYFRVTEASARQWYELLGDLNNASVTLSEEKLEQYNATLLTLADLYLGTAHQKEDFIVGCEWQNQVCGPHNFTQVLTDQGVCYSFNDNRTLPLSTSSAGPGTGLQLTLNVEQYEYMPGTSSAAGVKILLHNFEQFPRVGQLGLAIAPGSHAFVGVDLLKVNNLAKPHGRCRSGPSVYYGQYSPDACQLACMTVYLDDLCSCRHIYLPHDQDAPPVCSLNEFMTCLRSYMAAANDHARANCDCPAPCDLLQYQHVVSYASKALFSLDGSLTPATLAPVRKRYLQARETTSRLDRVKWQQLTTTTNEIRSSFRNLQSEMSRGLLSSLLNQKSALNLIHQRMNNAWTKKIYLLQWQKYHLEKNFVKAKDEMEEKSMYNLGLGYEEFAYQIKTRIQQLAHSWWNMTIPEATRTSMYVEVLNMLHGRLLLADKAYESYLQLYDAFSNGEPIFTYQFQNESVDDNDYITPRALLNQSISRHDFSSNDTVTLIEDIQYIKDILQSYLSLANRYFYANTSSPEELETYNSQILEWGPRFLQSKNVFYTDSVDYPVKIMQDKLQKFEQRWRDFEEDLKPMTVKLDMLLVNLSKHQNNMISVLEQNIAKAEMHVSVRNVSKQQMAEVFTNEQFLKGVSELTTFFGELRARGQEVYDGWSALNRSTKAIWAMILDDENMLEYYRYTNETLYLHSLAEVSSEVARNFSRLRDTNNVQHKISQVDGSFVRSFQRMVALMKEFIAGSDIDAEFLKNNFLRLDVYYKRAGYEEITQRADFDVFALLCDIGGTMAFYLGASVLTVCELLDLGLHHFIYKLTHNDKIHGDE</sequence>
<evidence type="ECO:0000256" key="3">
    <source>
        <dbReference type="ARBA" id="ARBA00022461"/>
    </source>
</evidence>
<keyword evidence="4 11" id="KW-0812">Transmembrane</keyword>
<dbReference type="PANTHER" id="PTHR11690:SF300">
    <property type="entry name" value="PICKPOCKET PROTEIN 19"/>
    <property type="match status" value="1"/>
</dbReference>
<proteinExistence type="inferred from homology"/>
<dbReference type="EMBL" id="CAJHNH020002380">
    <property type="protein sequence ID" value="CAG5126543.1"/>
    <property type="molecule type" value="Genomic_DNA"/>
</dbReference>
<evidence type="ECO:0000256" key="9">
    <source>
        <dbReference type="ARBA" id="ARBA00023201"/>
    </source>
</evidence>
<gene>
    <name evidence="12" type="ORF">CUNI_LOCUS12101</name>
</gene>
<keyword evidence="10 11" id="KW-0407">Ion channel</keyword>
<evidence type="ECO:0000256" key="1">
    <source>
        <dbReference type="ARBA" id="ARBA00004141"/>
    </source>
</evidence>
<dbReference type="Gene3D" id="2.60.470.10">
    <property type="entry name" value="Acid-sensing ion channels like domains"/>
    <property type="match status" value="1"/>
</dbReference>
<evidence type="ECO:0000256" key="7">
    <source>
        <dbReference type="ARBA" id="ARBA00023065"/>
    </source>
</evidence>
<comment type="similarity">
    <text evidence="11">Belongs to the amiloride-sensitive sodium channel (TC 1.A.6) family.</text>
</comment>
<evidence type="ECO:0000256" key="11">
    <source>
        <dbReference type="RuleBase" id="RU000679"/>
    </source>
</evidence>
<dbReference type="OrthoDB" id="6502088at2759"/>
<keyword evidence="9 11" id="KW-0739">Sodium transport</keyword>
<keyword evidence="7 11" id="KW-0406">Ion transport</keyword>
<dbReference type="Pfam" id="PF00858">
    <property type="entry name" value="ASC"/>
    <property type="match status" value="2"/>
</dbReference>
<accession>A0A8S3ZB13</accession>
<evidence type="ECO:0000256" key="5">
    <source>
        <dbReference type="ARBA" id="ARBA00022989"/>
    </source>
</evidence>
<evidence type="ECO:0000313" key="13">
    <source>
        <dbReference type="Proteomes" id="UP000678393"/>
    </source>
</evidence>
<evidence type="ECO:0000313" key="12">
    <source>
        <dbReference type="EMBL" id="CAG5126543.1"/>
    </source>
</evidence>
<protein>
    <submittedName>
        <fullName evidence="12">Uncharacterized protein</fullName>
    </submittedName>
</protein>
<dbReference type="PRINTS" id="PR01078">
    <property type="entry name" value="AMINACHANNEL"/>
</dbReference>
<evidence type="ECO:0000256" key="8">
    <source>
        <dbReference type="ARBA" id="ARBA00023136"/>
    </source>
</evidence>
<dbReference type="PANTHER" id="PTHR11690">
    <property type="entry name" value="AMILORIDE-SENSITIVE SODIUM CHANNEL-RELATED"/>
    <property type="match status" value="1"/>
</dbReference>
<organism evidence="12 13">
    <name type="scientific">Candidula unifasciata</name>
    <dbReference type="NCBI Taxonomy" id="100452"/>
    <lineage>
        <taxon>Eukaryota</taxon>
        <taxon>Metazoa</taxon>
        <taxon>Spiralia</taxon>
        <taxon>Lophotrochozoa</taxon>
        <taxon>Mollusca</taxon>
        <taxon>Gastropoda</taxon>
        <taxon>Heterobranchia</taxon>
        <taxon>Euthyneura</taxon>
        <taxon>Panpulmonata</taxon>
        <taxon>Eupulmonata</taxon>
        <taxon>Stylommatophora</taxon>
        <taxon>Helicina</taxon>
        <taxon>Helicoidea</taxon>
        <taxon>Geomitridae</taxon>
        <taxon>Candidula</taxon>
    </lineage>
</organism>
<dbReference type="GO" id="GO:0005886">
    <property type="term" value="C:plasma membrane"/>
    <property type="evidence" value="ECO:0007669"/>
    <property type="project" value="TreeGrafter"/>
</dbReference>
<evidence type="ECO:0000256" key="2">
    <source>
        <dbReference type="ARBA" id="ARBA00022448"/>
    </source>
</evidence>
<keyword evidence="13" id="KW-1185">Reference proteome</keyword>
<dbReference type="InterPro" id="IPR001873">
    <property type="entry name" value="ENaC"/>
</dbReference>
<reference evidence="12" key="1">
    <citation type="submission" date="2021-04" db="EMBL/GenBank/DDBJ databases">
        <authorList>
            <consortium name="Molecular Ecology Group"/>
        </authorList>
    </citation>
    <scope>NUCLEOTIDE SEQUENCE</scope>
</reference>
<dbReference type="Gene3D" id="1.10.287.770">
    <property type="entry name" value="YojJ-like"/>
    <property type="match status" value="1"/>
</dbReference>
<evidence type="ECO:0000256" key="10">
    <source>
        <dbReference type="ARBA" id="ARBA00023303"/>
    </source>
</evidence>
<comment type="caution">
    <text evidence="12">The sequence shown here is derived from an EMBL/GenBank/DDBJ whole genome shotgun (WGS) entry which is preliminary data.</text>
</comment>
<dbReference type="AlphaFoldDB" id="A0A8S3ZB13"/>
<comment type="subcellular location">
    <subcellularLocation>
        <location evidence="1">Membrane</location>
        <topology evidence="1">Multi-pass membrane protein</topology>
    </subcellularLocation>
</comment>
<dbReference type="GO" id="GO:0015280">
    <property type="term" value="F:ligand-gated sodium channel activity"/>
    <property type="evidence" value="ECO:0007669"/>
    <property type="project" value="TreeGrafter"/>
</dbReference>
<keyword evidence="3 11" id="KW-0894">Sodium channel</keyword>
<evidence type="ECO:0000256" key="4">
    <source>
        <dbReference type="ARBA" id="ARBA00022692"/>
    </source>
</evidence>
<keyword evidence="6" id="KW-0915">Sodium</keyword>
<keyword evidence="5" id="KW-1133">Transmembrane helix</keyword>
<keyword evidence="8" id="KW-0472">Membrane</keyword>
<dbReference type="Proteomes" id="UP000678393">
    <property type="component" value="Unassembled WGS sequence"/>
</dbReference>
<evidence type="ECO:0000256" key="6">
    <source>
        <dbReference type="ARBA" id="ARBA00023053"/>
    </source>
</evidence>
<name>A0A8S3ZB13_9EUPU</name>